<organism evidence="3 4">
    <name type="scientific">Cryptobacterium curtum (strain ATCC 700683 / DSM 15641 / CCUG 43107 / 12-3)</name>
    <dbReference type="NCBI Taxonomy" id="469378"/>
    <lineage>
        <taxon>Bacteria</taxon>
        <taxon>Bacillati</taxon>
        <taxon>Actinomycetota</taxon>
        <taxon>Coriobacteriia</taxon>
        <taxon>Eggerthellales</taxon>
        <taxon>Eggerthellaceae</taxon>
        <taxon>Cryptobacterium</taxon>
    </lineage>
</organism>
<dbReference type="KEGG" id="ccu:Ccur_08030"/>
<dbReference type="Proteomes" id="UP000000954">
    <property type="component" value="Chromosome"/>
</dbReference>
<evidence type="ECO:0000256" key="2">
    <source>
        <dbReference type="HAMAP-Rule" id="MF_00003"/>
    </source>
</evidence>
<dbReference type="OrthoDB" id="307788at2"/>
<dbReference type="eggNOG" id="COG0858">
    <property type="taxonomic scope" value="Bacteria"/>
</dbReference>
<name>C7MNL7_CRYCD</name>
<protein>
    <recommendedName>
        <fullName evidence="2">Ribosome-binding factor A</fullName>
    </recommendedName>
</protein>
<dbReference type="AlphaFoldDB" id="C7MNL7"/>
<dbReference type="PROSITE" id="PS01319">
    <property type="entry name" value="RBFA"/>
    <property type="match status" value="1"/>
</dbReference>
<accession>C7MNL7</accession>
<comment type="subunit">
    <text evidence="2">Monomer. Binds 30S ribosomal subunits, but not 50S ribosomal subunits or 70S ribosomes.</text>
</comment>
<dbReference type="InterPro" id="IPR020053">
    <property type="entry name" value="Ribosome-bd_factorA_CS"/>
</dbReference>
<comment type="similarity">
    <text evidence="2">Belongs to the RbfA family.</text>
</comment>
<dbReference type="GO" id="GO:0005829">
    <property type="term" value="C:cytosol"/>
    <property type="evidence" value="ECO:0007669"/>
    <property type="project" value="TreeGrafter"/>
</dbReference>
<dbReference type="EMBL" id="CP001682">
    <property type="protein sequence ID" value="ACU94507.1"/>
    <property type="molecule type" value="Genomic_DNA"/>
</dbReference>
<evidence type="ECO:0000313" key="3">
    <source>
        <dbReference type="EMBL" id="ACU94507.1"/>
    </source>
</evidence>
<gene>
    <name evidence="2" type="primary">rbfA</name>
    <name evidence="3" type="ordered locus">Ccur_08030</name>
</gene>
<keyword evidence="4" id="KW-1185">Reference proteome</keyword>
<dbReference type="Gene3D" id="3.30.300.20">
    <property type="match status" value="1"/>
</dbReference>
<reference evidence="3 4" key="1">
    <citation type="journal article" date="2009" name="Stand. Genomic Sci.">
        <title>Complete genome sequence of Cryptobacterium curtum type strain (12-3).</title>
        <authorList>
            <person name="Mavrommatis K."/>
            <person name="Pukall R."/>
            <person name="Rohde C."/>
            <person name="Chen F."/>
            <person name="Sims D."/>
            <person name="Brettin T."/>
            <person name="Kuske C."/>
            <person name="Detter J.C."/>
            <person name="Han C."/>
            <person name="Lapidus A."/>
            <person name="Copeland A."/>
            <person name="Glavina Del Rio T."/>
            <person name="Nolan M."/>
            <person name="Lucas S."/>
            <person name="Tice H."/>
            <person name="Cheng J.F."/>
            <person name="Bruce D."/>
            <person name="Goodwin L."/>
            <person name="Pitluck S."/>
            <person name="Ovchinnikova G."/>
            <person name="Pati A."/>
            <person name="Ivanova N."/>
            <person name="Chen A."/>
            <person name="Palaniappan K."/>
            <person name="Chain P."/>
            <person name="D'haeseleer P."/>
            <person name="Goker M."/>
            <person name="Bristow J."/>
            <person name="Eisen J.A."/>
            <person name="Markowitz V."/>
            <person name="Hugenholtz P."/>
            <person name="Rohde M."/>
            <person name="Klenk H.P."/>
            <person name="Kyrpides N.C."/>
        </authorList>
    </citation>
    <scope>NUCLEOTIDE SEQUENCE [LARGE SCALE GENOMIC DNA]</scope>
    <source>
        <strain evidence="4">ATCC 700683 / DSM 15641 / 12-3</strain>
    </source>
</reference>
<keyword evidence="2" id="KW-0963">Cytoplasm</keyword>
<proteinExistence type="inferred from homology"/>
<dbReference type="PANTHER" id="PTHR33515">
    <property type="entry name" value="RIBOSOME-BINDING FACTOR A, CHLOROPLASTIC-RELATED"/>
    <property type="match status" value="1"/>
</dbReference>
<dbReference type="GO" id="GO:0030490">
    <property type="term" value="P:maturation of SSU-rRNA"/>
    <property type="evidence" value="ECO:0007669"/>
    <property type="project" value="UniProtKB-UniRule"/>
</dbReference>
<dbReference type="RefSeq" id="WP_012803195.1">
    <property type="nucleotide sequence ID" value="NC_013170.1"/>
</dbReference>
<keyword evidence="1 2" id="KW-0690">Ribosome biogenesis</keyword>
<dbReference type="InterPro" id="IPR000238">
    <property type="entry name" value="RbfA"/>
</dbReference>
<dbReference type="HAMAP" id="MF_00003">
    <property type="entry name" value="RbfA"/>
    <property type="match status" value="1"/>
</dbReference>
<evidence type="ECO:0000256" key="1">
    <source>
        <dbReference type="ARBA" id="ARBA00022517"/>
    </source>
</evidence>
<dbReference type="PANTHER" id="PTHR33515:SF1">
    <property type="entry name" value="RIBOSOME-BINDING FACTOR A, CHLOROPLASTIC-RELATED"/>
    <property type="match status" value="1"/>
</dbReference>
<dbReference type="GO" id="GO:0043024">
    <property type="term" value="F:ribosomal small subunit binding"/>
    <property type="evidence" value="ECO:0007669"/>
    <property type="project" value="TreeGrafter"/>
</dbReference>
<dbReference type="Pfam" id="PF02033">
    <property type="entry name" value="RBFA"/>
    <property type="match status" value="1"/>
</dbReference>
<comment type="subcellular location">
    <subcellularLocation>
        <location evidence="2">Cytoplasm</location>
    </subcellularLocation>
</comment>
<sequence length="118" mass="13255">MKQSSSSRKVNQQAREVIANALLFEISDPRLALVTITDCEVSFDRSACNVFYTCDAQSYTEVAQAFAAARGRIRSIMAQQLSWRVAPDLRFIRDESVDAAQRIEEALKREAERDASHG</sequence>
<evidence type="ECO:0000313" key="4">
    <source>
        <dbReference type="Proteomes" id="UP000000954"/>
    </source>
</evidence>
<dbReference type="InterPro" id="IPR015946">
    <property type="entry name" value="KH_dom-like_a/b"/>
</dbReference>
<dbReference type="NCBIfam" id="TIGR00082">
    <property type="entry name" value="rbfA"/>
    <property type="match status" value="1"/>
</dbReference>
<dbReference type="HOGENOM" id="CLU_089475_0_2_11"/>
<dbReference type="SUPFAM" id="SSF89919">
    <property type="entry name" value="Ribosome-binding factor A, RbfA"/>
    <property type="match status" value="1"/>
</dbReference>
<dbReference type="InterPro" id="IPR023799">
    <property type="entry name" value="RbfA_dom_sf"/>
</dbReference>
<dbReference type="STRING" id="469378.Ccur_08030"/>
<comment type="function">
    <text evidence="2">One of several proteins that assist in the late maturation steps of the functional core of the 30S ribosomal subunit. Associates with free 30S ribosomal subunits (but not with 30S subunits that are part of 70S ribosomes or polysomes). Required for efficient processing of 16S rRNA. May interact with the 5'-terminal helix region of 16S rRNA.</text>
</comment>